<dbReference type="PROSITE" id="PS50093">
    <property type="entry name" value="PKD"/>
    <property type="match status" value="2"/>
</dbReference>
<dbReference type="InterPro" id="IPR051560">
    <property type="entry name" value="MAM_domain-containing"/>
</dbReference>
<dbReference type="InterPro" id="IPR045474">
    <property type="entry name" value="GEVED"/>
</dbReference>
<dbReference type="GO" id="GO:0004553">
    <property type="term" value="F:hydrolase activity, hydrolyzing O-glycosyl compounds"/>
    <property type="evidence" value="ECO:0007669"/>
    <property type="project" value="UniProtKB-ARBA"/>
</dbReference>
<dbReference type="PANTHER" id="PTHR23282:SF101">
    <property type="entry name" value="MAM DOMAIN-CONTAINING PROTEIN"/>
    <property type="match status" value="1"/>
</dbReference>
<dbReference type="InterPro" id="IPR022409">
    <property type="entry name" value="PKD/Chitinase_dom"/>
</dbReference>
<dbReference type="Proteomes" id="UP000326570">
    <property type="component" value="Unassembled WGS sequence"/>
</dbReference>
<name>A0A5N1J357_9BACT</name>
<dbReference type="Pfam" id="PF00629">
    <property type="entry name" value="MAM"/>
    <property type="match status" value="1"/>
</dbReference>
<dbReference type="PROSITE" id="PS50060">
    <property type="entry name" value="MAM_2"/>
    <property type="match status" value="1"/>
</dbReference>
<gene>
    <name evidence="3" type="ORF">F0P94_05925</name>
</gene>
<dbReference type="Gene3D" id="2.60.40.10">
    <property type="entry name" value="Immunoglobulins"/>
    <property type="match status" value="5"/>
</dbReference>
<dbReference type="CDD" id="cd00146">
    <property type="entry name" value="PKD"/>
    <property type="match status" value="2"/>
</dbReference>
<dbReference type="NCBIfam" id="TIGR04183">
    <property type="entry name" value="Por_Secre_tail"/>
    <property type="match status" value="1"/>
</dbReference>
<dbReference type="Pfam" id="PF18911">
    <property type="entry name" value="PKD_4"/>
    <property type="match status" value="2"/>
</dbReference>
<dbReference type="Pfam" id="PF20009">
    <property type="entry name" value="GEVED"/>
    <property type="match status" value="3"/>
</dbReference>
<dbReference type="InterPro" id="IPR026444">
    <property type="entry name" value="Secre_tail"/>
</dbReference>
<dbReference type="SMART" id="SM00137">
    <property type="entry name" value="MAM"/>
    <property type="match status" value="1"/>
</dbReference>
<evidence type="ECO:0000313" key="3">
    <source>
        <dbReference type="EMBL" id="KAA9340962.1"/>
    </source>
</evidence>
<sequence length="1237" mass="132811">MAPLRYRKQISVIVCWILFQAFFLLPEVQAQSYCTTNLYTNGCSVNDRIDLFTFGTINNPTSTCGTDGYSDYTNLVANVNKNGIYNMSMRANAASAQGFAVWIDYNQDNDFDDAGEMVYSTTTTGTQTYSTTVQIPGTALTGATRLRVRSIRGGLLIASSSCTQFSYGETEDYTITIAANTQYCTTNLYQYGCDTDNMIYEVRFSGINTSDGSYCNSYNGYVDRTNLTTTVQLGNTYAITVKSKPNGGYIGVWIDYNQDKDFDDPGEFVASNGHSSTLNASIRIIQNALPGPTRMRVRSASMAFQAADACKRMNGGETEDFTLNITGSPQYCTVNLHNNTCGSSLARMITSFSLGNFTNTSTCATNNYEDFSALSASAVRGQTYQLSITANKNMGFGIWIDFNQNLNFENTEVVYLSPVSNSPTVNTTITLPATGPLGTFRMRVRGLENLVPTGTEGCILHSYGETEDYTIQVSAPQSPVDAGVTAITRVKSSCGLGAAETVGAIVKNLGTTTQTNFPVSFAVNGTVIGTETVTKTLAPGDTTAITFTAKANLSAVQIHKIKVWTSLTADNQLANDTTAAQITNFGNGISTFPASETFESFVAQLDGMGNNIVPGLFKNGWSNINGDAGDWMVSGPVTRARLNPSASGDHTTGTGNYLNFFSYGSNTGIADLESPCITLTSLQTPTLEFWYHLFGGTNGSLAVDINEGGNWNLNVFTLTGSQQSAKTDPWLKAQVSLAAYAGKSIRLRFRATIGSSNSPAIAIDDIRILDLTATLSDVGVSSIVSPQTGCDLSANSTVCVTVKNLGNTVSRNFPIAYKINNLAVVSETFADSLLPGQTRQFCFATKANLGAAGTYRLRTFTQLTGDQDLVNDTVKATITNTVSLANFSFSNTTSTTYQFTPQWINTGAFIKWYFGDGDSTTTMMPTHQYQAPGTYTVTMKAINFQGCSVTIQKVVTVTGGTALHDIGAVLITKPASGNHCSLTANEQVCVNLTNFGNVKQKNFTVSYKVNNQAIVTQQYTDSLMPNQTKQFCFSAKANLSAAGTYSIKGFTNLPNDLNRNNDTARVSVTNKVPNLAFTSTAISPTGFLFSPQNLSATAPVKWYFGDGDSATTASPTHSYAAPGTYTVILKGTDQQGCPATVQQTVTILTTGLKEEAANAFKLYPNPATATVILKFSESKSAKEVEVVSVLGQKVKLQKVEAGAEEVRINVQELPAGTYLVRITDAGHTFVKPLVIQK</sequence>
<dbReference type="GO" id="GO:0005975">
    <property type="term" value="P:carbohydrate metabolic process"/>
    <property type="evidence" value="ECO:0007669"/>
    <property type="project" value="UniProtKB-ARBA"/>
</dbReference>
<protein>
    <submittedName>
        <fullName evidence="3">PKD domain-containing protein</fullName>
    </submittedName>
</protein>
<comment type="caution">
    <text evidence="3">The sequence shown here is derived from an EMBL/GenBank/DDBJ whole genome shotgun (WGS) entry which is preliminary data.</text>
</comment>
<dbReference type="InterPro" id="IPR011635">
    <property type="entry name" value="CARDB"/>
</dbReference>
<dbReference type="InterPro" id="IPR035986">
    <property type="entry name" value="PKD_dom_sf"/>
</dbReference>
<dbReference type="InterPro" id="IPR000998">
    <property type="entry name" value="MAM_dom"/>
</dbReference>
<keyword evidence="4" id="KW-1185">Reference proteome</keyword>
<dbReference type="AlphaFoldDB" id="A0A5N1J357"/>
<reference evidence="3 4" key="1">
    <citation type="submission" date="2019-09" db="EMBL/GenBank/DDBJ databases">
        <title>Genome sequence of Adhaeribacter sp. M2.</title>
        <authorList>
            <person name="Srinivasan S."/>
        </authorList>
    </citation>
    <scope>NUCLEOTIDE SEQUENCE [LARGE SCALE GENOMIC DNA]</scope>
    <source>
        <strain evidence="3 4">M2</strain>
    </source>
</reference>
<dbReference type="Pfam" id="PF18962">
    <property type="entry name" value="Por_Secre_tail"/>
    <property type="match status" value="1"/>
</dbReference>
<dbReference type="InterPro" id="IPR000601">
    <property type="entry name" value="PKD_dom"/>
</dbReference>
<dbReference type="RefSeq" id="WP_150902889.1">
    <property type="nucleotide sequence ID" value="NZ_VTWT01000002.1"/>
</dbReference>
<dbReference type="GO" id="GO:0016020">
    <property type="term" value="C:membrane"/>
    <property type="evidence" value="ECO:0007669"/>
    <property type="project" value="InterPro"/>
</dbReference>
<organism evidence="3 4">
    <name type="scientific">Adhaeribacter soli</name>
    <dbReference type="NCBI Taxonomy" id="2607655"/>
    <lineage>
        <taxon>Bacteria</taxon>
        <taxon>Pseudomonadati</taxon>
        <taxon>Bacteroidota</taxon>
        <taxon>Cytophagia</taxon>
        <taxon>Cytophagales</taxon>
        <taxon>Hymenobacteraceae</taxon>
        <taxon>Adhaeribacter</taxon>
    </lineage>
</organism>
<dbReference type="Pfam" id="PF07705">
    <property type="entry name" value="CARDB"/>
    <property type="match status" value="1"/>
</dbReference>
<dbReference type="CDD" id="cd06263">
    <property type="entry name" value="MAM"/>
    <property type="match status" value="1"/>
</dbReference>
<feature type="domain" description="PKD" evidence="2">
    <location>
        <begin position="1101"/>
        <end position="1147"/>
    </location>
</feature>
<feature type="domain" description="PKD" evidence="2">
    <location>
        <begin position="880"/>
        <end position="962"/>
    </location>
</feature>
<dbReference type="PANTHER" id="PTHR23282">
    <property type="entry name" value="APICAL ENDOSOMAL GLYCOPROTEIN PRECURSOR"/>
    <property type="match status" value="1"/>
</dbReference>
<dbReference type="InterPro" id="IPR013783">
    <property type="entry name" value="Ig-like_fold"/>
</dbReference>
<evidence type="ECO:0000259" key="1">
    <source>
        <dbReference type="PROSITE" id="PS50060"/>
    </source>
</evidence>
<accession>A0A5N1J357</accession>
<feature type="domain" description="MAM" evidence="1">
    <location>
        <begin position="594"/>
        <end position="792"/>
    </location>
</feature>
<dbReference type="Gene3D" id="2.60.120.200">
    <property type="match status" value="1"/>
</dbReference>
<dbReference type="SUPFAM" id="SSF49299">
    <property type="entry name" value="PKD domain"/>
    <property type="match status" value="2"/>
</dbReference>
<proteinExistence type="predicted"/>
<dbReference type="SUPFAM" id="SSF49899">
    <property type="entry name" value="Concanavalin A-like lectins/glucanases"/>
    <property type="match status" value="1"/>
</dbReference>
<dbReference type="InterPro" id="IPR013320">
    <property type="entry name" value="ConA-like_dom_sf"/>
</dbReference>
<evidence type="ECO:0000259" key="2">
    <source>
        <dbReference type="PROSITE" id="PS50093"/>
    </source>
</evidence>
<evidence type="ECO:0000313" key="4">
    <source>
        <dbReference type="Proteomes" id="UP000326570"/>
    </source>
</evidence>
<dbReference type="EMBL" id="VTWT01000002">
    <property type="protein sequence ID" value="KAA9340962.1"/>
    <property type="molecule type" value="Genomic_DNA"/>
</dbReference>
<dbReference type="SMART" id="SM00089">
    <property type="entry name" value="PKD"/>
    <property type="match status" value="2"/>
</dbReference>